<keyword evidence="4 7" id="KW-0812">Transmembrane</keyword>
<reference evidence="10 11" key="1">
    <citation type="submission" date="2019-07" db="EMBL/GenBank/DDBJ databases">
        <title>Genomic Encyclopedia of Type Strains, Phase IV (KMG-IV): sequencing the most valuable type-strain genomes for metagenomic binning, comparative biology and taxonomic classification.</title>
        <authorList>
            <person name="Goeker M."/>
        </authorList>
    </citation>
    <scope>NUCLEOTIDE SEQUENCE [LARGE SCALE GENOMIC DNA]</scope>
    <source>
        <strain evidence="10 11">SS015</strain>
    </source>
</reference>
<keyword evidence="3" id="KW-1003">Cell membrane</keyword>
<keyword evidence="5 7" id="KW-1133">Transmembrane helix</keyword>
<keyword evidence="10" id="KW-0449">Lipoprotein</keyword>
<dbReference type="GO" id="GO:0098797">
    <property type="term" value="C:plasma membrane protein complex"/>
    <property type="evidence" value="ECO:0007669"/>
    <property type="project" value="TreeGrafter"/>
</dbReference>
<proteinExistence type="inferred from homology"/>
<dbReference type="GO" id="GO:0044874">
    <property type="term" value="P:lipoprotein localization to outer membrane"/>
    <property type="evidence" value="ECO:0007669"/>
    <property type="project" value="TreeGrafter"/>
</dbReference>
<dbReference type="InterPro" id="IPR025857">
    <property type="entry name" value="MacB_PCD"/>
</dbReference>
<evidence type="ECO:0000259" key="9">
    <source>
        <dbReference type="Pfam" id="PF12704"/>
    </source>
</evidence>
<keyword evidence="11" id="KW-1185">Reference proteome</keyword>
<evidence type="ECO:0000259" key="8">
    <source>
        <dbReference type="Pfam" id="PF02687"/>
    </source>
</evidence>
<feature type="transmembrane region" description="Helical" evidence="7">
    <location>
        <begin position="309"/>
        <end position="336"/>
    </location>
</feature>
<evidence type="ECO:0000256" key="4">
    <source>
        <dbReference type="ARBA" id="ARBA00022692"/>
    </source>
</evidence>
<dbReference type="EMBL" id="VNIB01000005">
    <property type="protein sequence ID" value="TYO98689.1"/>
    <property type="molecule type" value="Genomic_DNA"/>
</dbReference>
<feature type="domain" description="ABC3 transporter permease C-terminal" evidence="8">
    <location>
        <begin position="266"/>
        <end position="399"/>
    </location>
</feature>
<keyword evidence="6 7" id="KW-0472">Membrane</keyword>
<comment type="caution">
    <text evidence="10">The sequence shown here is derived from an EMBL/GenBank/DDBJ whole genome shotgun (WGS) entry which is preliminary data.</text>
</comment>
<comment type="subcellular location">
    <subcellularLocation>
        <location evidence="1">Cell membrane</location>
        <topology evidence="1">Multi-pass membrane protein</topology>
    </subcellularLocation>
</comment>
<evidence type="ECO:0000256" key="7">
    <source>
        <dbReference type="SAM" id="Phobius"/>
    </source>
</evidence>
<dbReference type="PANTHER" id="PTHR30489:SF0">
    <property type="entry name" value="LIPOPROTEIN-RELEASING SYSTEM TRANSMEMBRANE PROTEIN LOLE"/>
    <property type="match status" value="1"/>
</dbReference>
<dbReference type="InterPro" id="IPR051447">
    <property type="entry name" value="Lipoprotein-release_system"/>
</dbReference>
<evidence type="ECO:0000313" key="11">
    <source>
        <dbReference type="Proteomes" id="UP000324159"/>
    </source>
</evidence>
<evidence type="ECO:0000256" key="3">
    <source>
        <dbReference type="ARBA" id="ARBA00022475"/>
    </source>
</evidence>
<dbReference type="Pfam" id="PF02687">
    <property type="entry name" value="FtsX"/>
    <property type="match status" value="1"/>
</dbReference>
<dbReference type="OrthoDB" id="9809768at2"/>
<organism evidence="10 11">
    <name type="scientific">Geothermobacter ehrlichii</name>
    <dbReference type="NCBI Taxonomy" id="213224"/>
    <lineage>
        <taxon>Bacteria</taxon>
        <taxon>Pseudomonadati</taxon>
        <taxon>Thermodesulfobacteriota</taxon>
        <taxon>Desulfuromonadia</taxon>
        <taxon>Desulfuromonadales</taxon>
        <taxon>Geothermobacteraceae</taxon>
        <taxon>Geothermobacter</taxon>
    </lineage>
</organism>
<feature type="transmembrane region" description="Helical" evidence="7">
    <location>
        <begin position="21"/>
        <end position="42"/>
    </location>
</feature>
<feature type="transmembrane region" description="Helical" evidence="7">
    <location>
        <begin position="266"/>
        <end position="289"/>
    </location>
</feature>
<name>A0A5D3WII7_9BACT</name>
<evidence type="ECO:0000256" key="5">
    <source>
        <dbReference type="ARBA" id="ARBA00022989"/>
    </source>
</evidence>
<dbReference type="Proteomes" id="UP000324159">
    <property type="component" value="Unassembled WGS sequence"/>
</dbReference>
<dbReference type="PANTHER" id="PTHR30489">
    <property type="entry name" value="LIPOPROTEIN-RELEASING SYSTEM TRANSMEMBRANE PROTEIN LOLE"/>
    <property type="match status" value="1"/>
</dbReference>
<protein>
    <submittedName>
        <fullName evidence="10">ABC-type lipoprotein release transport system permease subunit</fullName>
    </submittedName>
</protein>
<gene>
    <name evidence="10" type="ORF">EDC39_10551</name>
</gene>
<evidence type="ECO:0000256" key="6">
    <source>
        <dbReference type="ARBA" id="ARBA00023136"/>
    </source>
</evidence>
<comment type="similarity">
    <text evidence="2">Belongs to the ABC-4 integral membrane protein family. LolC/E subfamily.</text>
</comment>
<evidence type="ECO:0000256" key="1">
    <source>
        <dbReference type="ARBA" id="ARBA00004651"/>
    </source>
</evidence>
<sequence>MLLATAYRNLWRNRRRTQLTLSAMILSSSLLILALGIFSGMLDDMLASATEQYHGHVVISARGYQDSHDLYATLDPVPLLEILRRRPEILGFSPRLRGFGLASGAKASRPVELLGVDPGAEVRVTTLSHQLEQGAPLNAGGTGQALIGRGLAEKLGLKVGDSLVLFTQAADGSLANDLLRITGIFATGDSRRDNNLVLCQLAWLQNFLVLPGRVHEISLRIADPLEAEKTAAALRTLVDPELEILDWGRLLPEMREAVASFDVSRMIIVLILYAATALGILNTFFMSVLERSREFGILSALGMRPRRILSLILLEAGLLGLIGLAGGTALGLLLTWPMAAVGIDLSATLTAVTYGGGTILPRLHAEFVAANFWLPALSLFLVSLAAGLPPARRAARLKPVEALRHD</sequence>
<accession>A0A5D3WII7</accession>
<feature type="transmembrane region" description="Helical" evidence="7">
    <location>
        <begin position="367"/>
        <end position="388"/>
    </location>
</feature>
<dbReference type="RefSeq" id="WP_148895630.1">
    <property type="nucleotide sequence ID" value="NZ_VNIB01000005.1"/>
</dbReference>
<dbReference type="InterPro" id="IPR003838">
    <property type="entry name" value="ABC3_permease_C"/>
</dbReference>
<evidence type="ECO:0000256" key="2">
    <source>
        <dbReference type="ARBA" id="ARBA00005236"/>
    </source>
</evidence>
<evidence type="ECO:0000313" key="10">
    <source>
        <dbReference type="EMBL" id="TYO98689.1"/>
    </source>
</evidence>
<dbReference type="AlphaFoldDB" id="A0A5D3WII7"/>
<dbReference type="Pfam" id="PF12704">
    <property type="entry name" value="MacB_PCD"/>
    <property type="match status" value="1"/>
</dbReference>
<feature type="domain" description="MacB-like periplasmic core" evidence="9">
    <location>
        <begin position="19"/>
        <end position="236"/>
    </location>
</feature>